<evidence type="ECO:0000313" key="5">
    <source>
        <dbReference type="EMBL" id="UWP60650.1"/>
    </source>
</evidence>
<evidence type="ECO:0000256" key="1">
    <source>
        <dbReference type="ARBA" id="ARBA00023015"/>
    </source>
</evidence>
<dbReference type="Pfam" id="PF12833">
    <property type="entry name" value="HTH_18"/>
    <property type="match status" value="1"/>
</dbReference>
<reference evidence="5" key="1">
    <citation type="journal article" date="2022" name="Cell">
        <title>Design, construction, and in vivo augmentation of a complex gut microbiome.</title>
        <authorList>
            <person name="Cheng A.G."/>
            <person name="Ho P.Y."/>
            <person name="Aranda-Diaz A."/>
            <person name="Jain S."/>
            <person name="Yu F.B."/>
            <person name="Meng X."/>
            <person name="Wang M."/>
            <person name="Iakiviak M."/>
            <person name="Nagashima K."/>
            <person name="Zhao A."/>
            <person name="Murugkar P."/>
            <person name="Patil A."/>
            <person name="Atabakhsh K."/>
            <person name="Weakley A."/>
            <person name="Yan J."/>
            <person name="Brumbaugh A.R."/>
            <person name="Higginbottom S."/>
            <person name="Dimas A."/>
            <person name="Shiver A.L."/>
            <person name="Deutschbauer A."/>
            <person name="Neff N."/>
            <person name="Sonnenburg J.L."/>
            <person name="Huang K.C."/>
            <person name="Fischbach M.A."/>
        </authorList>
    </citation>
    <scope>NUCLEOTIDE SEQUENCE</scope>
    <source>
        <strain evidence="5">DSM 19829</strain>
    </source>
</reference>
<dbReference type="InterPro" id="IPR037923">
    <property type="entry name" value="HTH-like"/>
</dbReference>
<keyword evidence="1" id="KW-0805">Transcription regulation</keyword>
<keyword evidence="6" id="KW-1185">Reference proteome</keyword>
<dbReference type="InterPro" id="IPR009057">
    <property type="entry name" value="Homeodomain-like_sf"/>
</dbReference>
<keyword evidence="2" id="KW-0238">DNA-binding</keyword>
<gene>
    <name evidence="5" type="ORF">NQ502_06355</name>
</gene>
<evidence type="ECO:0000256" key="3">
    <source>
        <dbReference type="ARBA" id="ARBA00023163"/>
    </source>
</evidence>
<dbReference type="PROSITE" id="PS01124">
    <property type="entry name" value="HTH_ARAC_FAMILY_2"/>
    <property type="match status" value="1"/>
</dbReference>
<dbReference type="PANTHER" id="PTHR43280">
    <property type="entry name" value="ARAC-FAMILY TRANSCRIPTIONAL REGULATOR"/>
    <property type="match status" value="1"/>
</dbReference>
<protein>
    <submittedName>
        <fullName evidence="5">AraC family transcriptional regulator</fullName>
    </submittedName>
</protein>
<sequence length="289" mass="33113">MSIEKIQEDAVIPVEPGILQKKGGGFHSPSQFARQNLFCVLWGDEYVCDVPYKVRRNYLDTLVLFRIVDGGMFFEYREKSFTATSGDVVFLDARFPHYYRALGPLRLQTYMITGNCSQAYFDMLYRQHGVHFLNRAKTSFLFNYLQDEISGDFPNDHKLSFLVHNILSVLTLQESSAVSAPVAKAQEYMLSHYHEPISLSDIADHASLSQYHFSRVFKNETGCAPYEHLTGIRIRHAKQLLTETRSTIEVIAIQCGFSSSSHFIRTFKKITGTTPAMFRKFFDPEGFQP</sequence>
<dbReference type="InterPro" id="IPR018062">
    <property type="entry name" value="HTH_AraC-typ_CS"/>
</dbReference>
<evidence type="ECO:0000256" key="2">
    <source>
        <dbReference type="ARBA" id="ARBA00023125"/>
    </source>
</evidence>
<organism evidence="5 6">
    <name type="scientific">Ruminococcus gauvreauii</name>
    <dbReference type="NCBI Taxonomy" id="438033"/>
    <lineage>
        <taxon>Bacteria</taxon>
        <taxon>Bacillati</taxon>
        <taxon>Bacillota</taxon>
        <taxon>Clostridia</taxon>
        <taxon>Eubacteriales</taxon>
        <taxon>Oscillospiraceae</taxon>
        <taxon>Ruminococcus</taxon>
    </lineage>
</organism>
<dbReference type="EMBL" id="CP102290">
    <property type="protein sequence ID" value="UWP60650.1"/>
    <property type="molecule type" value="Genomic_DNA"/>
</dbReference>
<accession>A0ABY5VLA1</accession>
<dbReference type="InterPro" id="IPR020449">
    <property type="entry name" value="Tscrpt_reg_AraC-type_HTH"/>
</dbReference>
<dbReference type="SUPFAM" id="SSF46689">
    <property type="entry name" value="Homeodomain-like"/>
    <property type="match status" value="2"/>
</dbReference>
<feature type="domain" description="HTH araC/xylS-type" evidence="4">
    <location>
        <begin position="183"/>
        <end position="281"/>
    </location>
</feature>
<dbReference type="SMART" id="SM00342">
    <property type="entry name" value="HTH_ARAC"/>
    <property type="match status" value="1"/>
</dbReference>
<dbReference type="SUPFAM" id="SSF51215">
    <property type="entry name" value="Regulatory protein AraC"/>
    <property type="match status" value="1"/>
</dbReference>
<dbReference type="RefSeq" id="WP_049898552.1">
    <property type="nucleotide sequence ID" value="NZ_CABLBR010000002.1"/>
</dbReference>
<dbReference type="PANTHER" id="PTHR43280:SF28">
    <property type="entry name" value="HTH-TYPE TRANSCRIPTIONAL ACTIVATOR RHAS"/>
    <property type="match status" value="1"/>
</dbReference>
<proteinExistence type="predicted"/>
<keyword evidence="3" id="KW-0804">Transcription</keyword>
<dbReference type="PRINTS" id="PR00032">
    <property type="entry name" value="HTHARAC"/>
</dbReference>
<evidence type="ECO:0000259" key="4">
    <source>
        <dbReference type="PROSITE" id="PS01124"/>
    </source>
</evidence>
<evidence type="ECO:0000313" key="6">
    <source>
        <dbReference type="Proteomes" id="UP001060164"/>
    </source>
</evidence>
<dbReference type="PROSITE" id="PS00041">
    <property type="entry name" value="HTH_ARAC_FAMILY_1"/>
    <property type="match status" value="1"/>
</dbReference>
<name>A0ABY5VLA1_9FIRM</name>
<dbReference type="Gene3D" id="1.10.10.60">
    <property type="entry name" value="Homeodomain-like"/>
    <property type="match status" value="2"/>
</dbReference>
<dbReference type="InterPro" id="IPR018060">
    <property type="entry name" value="HTH_AraC"/>
</dbReference>
<dbReference type="Proteomes" id="UP001060164">
    <property type="component" value="Chromosome"/>
</dbReference>